<protein>
    <submittedName>
        <fullName evidence="2">Uncharacterized protein</fullName>
    </submittedName>
</protein>
<organism evidence="2 3">
    <name type="scientific">Priestia megaterium</name>
    <name type="common">Bacillus megaterium</name>
    <dbReference type="NCBI Taxonomy" id="1404"/>
    <lineage>
        <taxon>Bacteria</taxon>
        <taxon>Bacillati</taxon>
        <taxon>Bacillota</taxon>
        <taxon>Bacilli</taxon>
        <taxon>Bacillales</taxon>
        <taxon>Bacillaceae</taxon>
        <taxon>Priestia</taxon>
    </lineage>
</organism>
<keyword evidence="2" id="KW-0614">Plasmid</keyword>
<feature type="transmembrane region" description="Helical" evidence="1">
    <location>
        <begin position="36"/>
        <end position="57"/>
    </location>
</feature>
<accession>A0A6M6E3V8</accession>
<dbReference type="EMBL" id="CP045273">
    <property type="protein sequence ID" value="QJX80304.1"/>
    <property type="molecule type" value="Genomic_DNA"/>
</dbReference>
<keyword evidence="1" id="KW-0812">Transmembrane</keyword>
<evidence type="ECO:0000313" key="3">
    <source>
        <dbReference type="Proteomes" id="UP000501076"/>
    </source>
</evidence>
<geneLocation type="plasmid" evidence="3">
    <name>pfdu301a</name>
</geneLocation>
<feature type="transmembrane region" description="Helical" evidence="1">
    <location>
        <begin position="69"/>
        <end position="90"/>
    </location>
</feature>
<dbReference type="Proteomes" id="UP000501076">
    <property type="component" value="Plasmid pFDU301A"/>
</dbReference>
<feature type="transmembrane region" description="Helical" evidence="1">
    <location>
        <begin position="6"/>
        <end position="24"/>
    </location>
</feature>
<evidence type="ECO:0000256" key="1">
    <source>
        <dbReference type="SAM" id="Phobius"/>
    </source>
</evidence>
<dbReference type="AlphaFoldDB" id="A0A6M6E3V8"/>
<sequence length="91" mass="10801">MNHLKYFIYQFIFFCTILFINVIFDKYVSKPFTQIDLIAICIVFPILLIVFIVVPKIYDSNAIRLRNKFLISILAFILAIVFIDLLDLLFF</sequence>
<keyword evidence="1" id="KW-0472">Membrane</keyword>
<keyword evidence="1" id="KW-1133">Transmembrane helix</keyword>
<gene>
    <name evidence="2" type="ORF">FDZ14_29885</name>
</gene>
<name>A0A6M6E3V8_PRIMG</name>
<proteinExistence type="predicted"/>
<evidence type="ECO:0000313" key="2">
    <source>
        <dbReference type="EMBL" id="QJX80304.1"/>
    </source>
</evidence>
<reference evidence="2 3" key="1">
    <citation type="submission" date="2019-10" db="EMBL/GenBank/DDBJ databases">
        <title>Complete genome sequences for adaption low water activity.</title>
        <authorList>
            <person name="Zhao L."/>
            <person name="Zhong J."/>
        </authorList>
    </citation>
    <scope>NUCLEOTIDE SEQUENCE [LARGE SCALE GENOMIC DNA]</scope>
    <source>
        <strain evidence="2 3">FDU301</strain>
        <plasmid evidence="3">pfdu301a</plasmid>
    </source>
</reference>